<evidence type="ECO:0000256" key="1">
    <source>
        <dbReference type="SAM" id="MobiDB-lite"/>
    </source>
</evidence>
<feature type="non-terminal residue" evidence="3">
    <location>
        <position position="1"/>
    </location>
</feature>
<sequence>KNFNTSASDEDASTSALKSIEVIQSSEIIIMKNDTTQYLHQDAQEQKQHQHEETQKEQVSKRSDVDGPLNRTGEKRARLRMLEWLRSARGSHTNQQQQQQHRSVRPTISGNRRRRPPAKQTTNTETSTNQLVSITHPFGRLHPMSIGAYSLLASHEVQPGLTVRTEPPPPSAINQRIMQRRLRAHLQLPHSHSVTYSQLAESQPHSHHHRYHHQYHHRAPHLHHVYNSMSHLGSENIASLRGPLTVGHEKGGSNGDEPPEQVYEGDLVPVEIIGLHPSISSSLAAAVDAVTGRNQIQAAIHKIDSVRPTDQAPTSYQSQSDSSSSSDTSESSQASTPPDTESVVPTSETTVTHEQQQPQQEQSFTPIIIKHIVEAPVMPSAPTSTTTYQGNALTNVDHHRPTLNETNITNTKSITANESPQGKVNHESSSVNQYQQQSGSNTDYGQVVNPGAINRDHRNALNVILEPEQVHNKQQSLLGDLGDIDSAPSIDSGNKVRHKLKELRNSRSNVLRVALEGMQHQRQQMLNNRHPNETRNANAPPMPFADYPNANQAFVAHSSLSSAADTIEHQHPPQQQPHQVHTKFTTHKLPDVVGLQPVLPTTSEVHDDHHHPTLANTTSTTASIVLAAMSLVTLMAIAIMTGFVLRRRSNRRAVAGTTSRLARRVRRGADFRPSSSSNGSSVSPCGSTTGADGSSPFAISLSRNLPSANDTIGRQRSHAKPPALSTWRQRNTSPPPPQPTVSGSSSTQQTNALAQKPAQMSTFVTQTQQLPVASSQSAVTNQSNSGVKSTDTQLKSLAKATSANSANQLVTPIARCVSSASVKPPSVVASSTAVALANNTNKSASVSLKFINSASNTKAPCAVHNRLMVSRH</sequence>
<feature type="compositionally biased region" description="Polar residues" evidence="1">
    <location>
        <begin position="403"/>
        <end position="444"/>
    </location>
</feature>
<reference evidence="3 4" key="1">
    <citation type="submission" date="2020-10" db="EMBL/GenBank/DDBJ databases">
        <authorList>
            <person name="Klimov P.B."/>
            <person name="Dyachkov S.M."/>
            <person name="Chetverikov P.E."/>
        </authorList>
    </citation>
    <scope>NUCLEOTIDE SEQUENCE [LARGE SCALE GENOMIC DNA]</scope>
    <source>
        <strain evidence="3">BMOC 18-1129-001#AD2665</strain>
        <tissue evidence="3">Entire mites</tissue>
    </source>
</reference>
<evidence type="ECO:0000256" key="2">
    <source>
        <dbReference type="SAM" id="Phobius"/>
    </source>
</evidence>
<feature type="transmembrane region" description="Helical" evidence="2">
    <location>
        <begin position="624"/>
        <end position="645"/>
    </location>
</feature>
<accession>A0ABQ7S6A9</accession>
<feature type="region of interest" description="Disordered" evidence="1">
    <location>
        <begin position="39"/>
        <end position="76"/>
    </location>
</feature>
<feature type="region of interest" description="Disordered" evidence="1">
    <location>
        <begin position="402"/>
        <end position="452"/>
    </location>
</feature>
<gene>
    <name evidence="3" type="ORF">GZH46_02538</name>
</gene>
<feature type="compositionally biased region" description="Polar residues" evidence="1">
    <location>
        <begin position="740"/>
        <end position="761"/>
    </location>
</feature>
<feature type="region of interest" description="Disordered" evidence="1">
    <location>
        <begin position="651"/>
        <end position="761"/>
    </location>
</feature>
<keyword evidence="2" id="KW-1133">Transmembrane helix</keyword>
<keyword evidence="2" id="KW-0472">Membrane</keyword>
<keyword evidence="4" id="KW-1185">Reference proteome</keyword>
<protein>
    <submittedName>
        <fullName evidence="3">Uncharacterized protein</fullName>
    </submittedName>
</protein>
<evidence type="ECO:0000313" key="4">
    <source>
        <dbReference type="Proteomes" id="UP000825002"/>
    </source>
</evidence>
<feature type="region of interest" description="Disordered" evidence="1">
    <location>
        <begin position="301"/>
        <end position="364"/>
    </location>
</feature>
<feature type="compositionally biased region" description="Basic and acidic residues" evidence="1">
    <location>
        <begin position="42"/>
        <end position="65"/>
    </location>
</feature>
<evidence type="ECO:0000313" key="3">
    <source>
        <dbReference type="EMBL" id="KAG9508954.1"/>
    </source>
</evidence>
<feature type="region of interest" description="Disordered" evidence="1">
    <location>
        <begin position="89"/>
        <end position="129"/>
    </location>
</feature>
<dbReference type="EMBL" id="JAIFTH010000794">
    <property type="protein sequence ID" value="KAG9508954.1"/>
    <property type="molecule type" value="Genomic_DNA"/>
</dbReference>
<keyword evidence="2" id="KW-0812">Transmembrane</keyword>
<feature type="compositionally biased region" description="Low complexity" evidence="1">
    <location>
        <begin position="314"/>
        <end position="362"/>
    </location>
</feature>
<comment type="caution">
    <text evidence="3">The sequence shown here is derived from an EMBL/GenBank/DDBJ whole genome shotgun (WGS) entry which is preliminary data.</text>
</comment>
<dbReference type="Proteomes" id="UP000825002">
    <property type="component" value="Unassembled WGS sequence"/>
</dbReference>
<name>A0ABQ7S6A9_9ACAR</name>
<feature type="compositionally biased region" description="Low complexity" evidence="1">
    <location>
        <begin position="673"/>
        <end position="687"/>
    </location>
</feature>
<proteinExistence type="predicted"/>
<feature type="region of interest" description="Disordered" evidence="1">
    <location>
        <begin position="242"/>
        <end position="262"/>
    </location>
</feature>
<feature type="compositionally biased region" description="Polar residues" evidence="1">
    <location>
        <begin position="701"/>
        <end position="714"/>
    </location>
</feature>
<feature type="compositionally biased region" description="Polar residues" evidence="1">
    <location>
        <begin position="119"/>
        <end position="129"/>
    </location>
</feature>
<organism evidence="3 4">
    <name type="scientific">Fragariocoptes setiger</name>
    <dbReference type="NCBI Taxonomy" id="1670756"/>
    <lineage>
        <taxon>Eukaryota</taxon>
        <taxon>Metazoa</taxon>
        <taxon>Ecdysozoa</taxon>
        <taxon>Arthropoda</taxon>
        <taxon>Chelicerata</taxon>
        <taxon>Arachnida</taxon>
        <taxon>Acari</taxon>
        <taxon>Acariformes</taxon>
        <taxon>Trombidiformes</taxon>
        <taxon>Prostigmata</taxon>
        <taxon>Eupodina</taxon>
        <taxon>Eriophyoidea</taxon>
        <taxon>Phytoptidae</taxon>
        <taxon>Fragariocoptes</taxon>
    </lineage>
</organism>